<feature type="region of interest" description="Disordered" evidence="1">
    <location>
        <begin position="2262"/>
        <end position="2281"/>
    </location>
</feature>
<comment type="caution">
    <text evidence="3">The sequence shown here is derived from an EMBL/GenBank/DDBJ whole genome shotgun (WGS) entry which is preliminary data.</text>
</comment>
<feature type="region of interest" description="Disordered" evidence="1">
    <location>
        <begin position="671"/>
        <end position="690"/>
    </location>
</feature>
<dbReference type="EMBL" id="JAFCMP010000532">
    <property type="protein sequence ID" value="KAG5176882.1"/>
    <property type="molecule type" value="Genomic_DNA"/>
</dbReference>
<keyword evidence="4" id="KW-1185">Reference proteome</keyword>
<feature type="compositionally biased region" description="Polar residues" evidence="1">
    <location>
        <begin position="1066"/>
        <end position="1076"/>
    </location>
</feature>
<gene>
    <name evidence="3" type="ORF">JKP88DRAFT_249264</name>
</gene>
<feature type="compositionally biased region" description="Polar residues" evidence="1">
    <location>
        <begin position="1647"/>
        <end position="1661"/>
    </location>
</feature>
<evidence type="ECO:0000313" key="3">
    <source>
        <dbReference type="EMBL" id="KAG5176882.1"/>
    </source>
</evidence>
<evidence type="ECO:0000313" key="4">
    <source>
        <dbReference type="Proteomes" id="UP000664859"/>
    </source>
</evidence>
<protein>
    <submittedName>
        <fullName evidence="3">Uncharacterized protein</fullName>
    </submittedName>
</protein>
<feature type="region of interest" description="Disordered" evidence="1">
    <location>
        <begin position="1573"/>
        <end position="1613"/>
    </location>
</feature>
<keyword evidence="2" id="KW-0472">Membrane</keyword>
<feature type="region of interest" description="Disordered" evidence="1">
    <location>
        <begin position="1048"/>
        <end position="1115"/>
    </location>
</feature>
<feature type="compositionally biased region" description="Low complexity" evidence="1">
    <location>
        <begin position="2288"/>
        <end position="2297"/>
    </location>
</feature>
<evidence type="ECO:0000256" key="2">
    <source>
        <dbReference type="SAM" id="Phobius"/>
    </source>
</evidence>
<proteinExistence type="predicted"/>
<feature type="region of interest" description="Disordered" evidence="1">
    <location>
        <begin position="2288"/>
        <end position="2308"/>
    </location>
</feature>
<dbReference type="OrthoDB" id="5544992at2759"/>
<feature type="compositionally biased region" description="Pro residues" evidence="1">
    <location>
        <begin position="2262"/>
        <end position="2275"/>
    </location>
</feature>
<feature type="transmembrane region" description="Helical" evidence="2">
    <location>
        <begin position="2311"/>
        <end position="2344"/>
    </location>
</feature>
<keyword evidence="2" id="KW-1133">Transmembrane helix</keyword>
<reference evidence="3" key="1">
    <citation type="submission" date="2021-02" db="EMBL/GenBank/DDBJ databases">
        <title>First Annotated Genome of the Yellow-green Alga Tribonema minus.</title>
        <authorList>
            <person name="Mahan K.M."/>
        </authorList>
    </citation>
    <scope>NUCLEOTIDE SEQUENCE</scope>
    <source>
        <strain evidence="3">UTEX B ZZ1240</strain>
    </source>
</reference>
<feature type="region of interest" description="Disordered" evidence="1">
    <location>
        <begin position="482"/>
        <end position="504"/>
    </location>
</feature>
<feature type="compositionally biased region" description="Pro residues" evidence="1">
    <location>
        <begin position="2298"/>
        <end position="2308"/>
    </location>
</feature>
<dbReference type="Proteomes" id="UP000664859">
    <property type="component" value="Unassembled WGS sequence"/>
</dbReference>
<feature type="compositionally biased region" description="Polar residues" evidence="1">
    <location>
        <begin position="1583"/>
        <end position="1608"/>
    </location>
</feature>
<organism evidence="3 4">
    <name type="scientific">Tribonema minus</name>
    <dbReference type="NCBI Taxonomy" id="303371"/>
    <lineage>
        <taxon>Eukaryota</taxon>
        <taxon>Sar</taxon>
        <taxon>Stramenopiles</taxon>
        <taxon>Ochrophyta</taxon>
        <taxon>PX clade</taxon>
        <taxon>Xanthophyceae</taxon>
        <taxon>Tribonematales</taxon>
        <taxon>Tribonemataceae</taxon>
        <taxon>Tribonema</taxon>
    </lineage>
</organism>
<keyword evidence="2" id="KW-0812">Transmembrane</keyword>
<accession>A0A835YK88</accession>
<feature type="region of interest" description="Disordered" evidence="1">
    <location>
        <begin position="1647"/>
        <end position="1685"/>
    </location>
</feature>
<evidence type="ECO:0000256" key="1">
    <source>
        <dbReference type="SAM" id="MobiDB-lite"/>
    </source>
</evidence>
<sequence length="2519" mass="259314">MALAPVRVDSKACWCQGVTRKLLLQPIDAAHKLDEECCQCGTQPIFRLWTNYALTFNANTMYNSSSSTRGAVELDGAGAREQPRWTAATAAAHQPDALAKELRDFNQAYGPFVSEHPYPTDVPDYRLVPPALVTSGCMVSTWEPRDELDCCASFTDDDEVLCTAYERVVWTVAGVHPDSGRVTLVCGGGAGPNGEIRPNKDFEAADWKEVWVTGEVSPWARQVGEVVLYYSSSYADKKAMPSIAQVTGHAQPVSHPFSKVTDMVRIWHPRLGREVEIPAWQLAPCWLPRNTRLLARCGLPGVTTGDITMLVEVECSFDGQARLRDIRYGYGGVLVRPIINGKRQPTGMLAWHKLQPLGRSVSSFCTLPPDRALTDSYVMAPTDVEEWARPLVYASSPSLLDCASTCNTSSPLRTWLSSVGYRVSSHRPKNGLQEFQMQPSVLQRSSCAGYAPAVCSGPGDSSAHGRRRADGDHASAITGGALSTAVARQGGTADRGTTPTTRNCDMVSTVIGDADSGAQASTLSIGGGGAQLHVDGGGRVGDARRTSAPTTTAPAAAETRVLARTQAPACVPATVQAGAAAAQADAMEAVAQHGVGRMESAGGEFSSGIQSAAERLAATARCAATGDGLLNAASASTSVSGSDAAELQYLSHVAIGEGIILAGLPVPQVADGSSRGRWEDRTPVGGGACESERATGSEHCVPASALFEHDASSGHCPSGCTGAACERGSDARNPHAISNVGVSAPLLVKGVNGSAQGSGTSSSPTTLCEPALGAPQQHMPQAEVMSTAAQAGVTAAQAGASGAVAKRGSQGKDTAFAEVAHQSAVRRGKDTAFEEVAHQSAVQQGKDTKSAVVAHQSGTLSPALGSLSLPAETSASTAGTGSAHGILSAGALALLSATRTSDAGTGLQSRSHAAVEGDSTLGIVVPARLEFDVGSSARGSATLTACRHGSTSPSSARAGVCNSGAPGQVQTTGVLVSCSLRLNIAMATAGLNGCAPDAAVLPEDRGSSAQCSAGVAGAACEISSMSRSLLQGVDGSVLQQLSESLINSAGSARRSTPPAEGHGSIFTCSEQHTGSTDPPGGRGQRTMQNISKPRVHCSSAHSPMQFSDAVGGHGSNALQHGTTDRCLVEGGGSCEQCSVLRTDEFGGSGIEGCVRVVGVGATLNDEALGHEATVPTAAKSMAGDSNTDNVTQSACRGNGGTTHTPAPLCGGGQVGVQPCSATVKGAACERGDNACSCMALPATGSVCSTSVSAPPAGSCGRGAQCSARVAVAGAACRHSSNTRSSVPQCLGFDGSPLPTAPLLDRLDGTTQQSTPLLDTHGSNTQGLVHLAGCAGRPLWTGQSSVRSCETDGSGAQGFAQCSNIADGLGSSALGTTSPIVCEHEGHAQSPELLTGSCSTASGPGSLSLGNGVDDSAQSLLQCANVIGGRHDATHSTAALSGGQGHDTQVLAVAVGAAGELGVHRRKAWPFTGTDESSTVPTQGLVQTAGIADGDRMACSSEQLPGHICNARSSAATIGANIQSSVLRTERISSSAHGFAQYADAGGGNGDGVAGLALLPAGDTGAENSTQLAGKVGGRDAISPSRSPTVPSAGSSITDSTPQPAVSSHDTAHGSAPLCDGHGRVIQVCTCAAVDGVAERCDCHTQTLSSEPQMESAGSNAQGLEKSAGASGNHGDGTCGSGPLSTQSFAQSAVDGAWGGGDIGNDDTAASAGTGNGDLLLQQRVRTALQYQRPHLSNAATVQRCAECTPVTLLSSTSSNTGTGVASCHSSEGSASFGEVGSNCGVLAPLTAAPNSHDPIAAVSNMVIATASPGLVYSSEGGTAVSISTSNEQRLIAGSPSAVECNMEAVQLVAVMSTAGACRLAEAVRRKAMVLVQQGTARAGITASTQCTALVPAQHSPMTGRTAMTTRSIDPREEAARNNGSYTGHTSGEDETHTVGSCVAICHSGGKAYSCAVLRGDEVRTHDVVVSRGGEKDVRPMAHTAVMWQKAHGDVVAHGFEDKEPNATGKVGGSSGVQAVPRRALMCTPAYASRARAWATVATEEVVVSSNRAHVRRWRLTADLVGRSHRSGAAYSRQDLAECPRRSNLKGGVMLLSSLRRMRNEASTINKSFLGAERAAGIQRRVAYALDIGVEGSMSAEYAGGKDLMADALRVVELLLEEIQWECASGFIPVLGIFNGWRCQPGIWRQQCKWCKRKRYAEIRHLRCWQQWSSGNCYWKCRRRKWRGKRTTVTPVSAPVATVAGAMYMYCCSSPAHRVTHPPYPPPPVSPPPRPPGLHNLHTAPHAIVASPSSSTPSSSPPPSPSSTPPPLLTALVAVTTLLAILLVVVFLVAFLLFGVLPLFLIRVIPQDDVIDPARGIDAAHAEVSTRIGVAVDGSKPPLRRLSESAVLVSAYPVSVPELIAAALCGPPHTRCEKELYGSGMMSVGHRQASCVTNFLMGMAARPMAGKRAQAPKKMIRRGLLCVARHLLCLRLQRGYRRPRARTRFHPGGLCCRRIVASLSAILAMAACCARKRLNL</sequence>
<feature type="compositionally biased region" description="Polar residues" evidence="1">
    <location>
        <begin position="1901"/>
        <end position="1911"/>
    </location>
</feature>
<name>A0A835YK88_9STRA</name>
<feature type="region of interest" description="Disordered" evidence="1">
    <location>
        <begin position="1901"/>
        <end position="1935"/>
    </location>
</feature>